<gene>
    <name evidence="3" type="ORF">J2W91_005475</name>
</gene>
<feature type="domain" description="Elongation factor G-binding protein C-terminal treble-clef zinc-finger" evidence="2">
    <location>
        <begin position="104"/>
        <end position="200"/>
    </location>
</feature>
<protein>
    <recommendedName>
        <fullName evidence="5">Elongation factor G-binding protein</fullName>
    </recommendedName>
</protein>
<dbReference type="Pfam" id="PF16571">
    <property type="entry name" value="FBP_C"/>
    <property type="match status" value="1"/>
</dbReference>
<sequence>MQTPFIHNHQFNYIHKQANFLIKTLRSVVDPKVLKTVRYTVGTNVIEVFDELTSELTSEQKHLLERLSTYDTPHDVQLYLNELEAYLIPFPQISAKQIQKLFPKAKKLKLPDLESINYAHTTYLRWIDIATSRLFIVYPHEGRFFGIEGRITATNKKGYCMFCHRHQELGFFNVKTKRHSPDHFSAIGQYVCMDNEACNHSISDITMLEKFLFSAVK</sequence>
<dbReference type="AlphaFoldDB" id="A0AAP5LRR4"/>
<dbReference type="InterPro" id="IPR010841">
    <property type="entry name" value="EF-G-binding_N"/>
</dbReference>
<feature type="domain" description="Elongation factor G-binding protein N-terminal" evidence="1">
    <location>
        <begin position="5"/>
        <end position="91"/>
    </location>
</feature>
<organism evidence="3 4">
    <name type="scientific">Paenibacillus amylolyticus</name>
    <dbReference type="NCBI Taxonomy" id="1451"/>
    <lineage>
        <taxon>Bacteria</taxon>
        <taxon>Bacillati</taxon>
        <taxon>Bacillota</taxon>
        <taxon>Bacilli</taxon>
        <taxon>Bacillales</taxon>
        <taxon>Paenibacillaceae</taxon>
        <taxon>Paenibacillus</taxon>
    </lineage>
</organism>
<dbReference type="InterPro" id="IPR038344">
    <property type="entry name" value="EF-G_N_sf"/>
</dbReference>
<dbReference type="Pfam" id="PF07299">
    <property type="entry name" value="EF-G-binding_N"/>
    <property type="match status" value="1"/>
</dbReference>
<accession>A0AAP5LRR4</accession>
<dbReference type="Gene3D" id="1.20.1280.250">
    <property type="match status" value="1"/>
</dbReference>
<comment type="caution">
    <text evidence="3">The sequence shown here is derived from an EMBL/GenBank/DDBJ whole genome shotgun (WGS) entry which is preliminary data.</text>
</comment>
<evidence type="ECO:0000259" key="2">
    <source>
        <dbReference type="Pfam" id="PF16571"/>
    </source>
</evidence>
<evidence type="ECO:0008006" key="5">
    <source>
        <dbReference type="Google" id="ProtNLM"/>
    </source>
</evidence>
<dbReference type="Proteomes" id="UP001254832">
    <property type="component" value="Unassembled WGS sequence"/>
</dbReference>
<name>A0AAP5LRR4_PAEAM</name>
<evidence type="ECO:0000313" key="4">
    <source>
        <dbReference type="Proteomes" id="UP001254832"/>
    </source>
</evidence>
<dbReference type="InterPro" id="IPR032330">
    <property type="entry name" value="EF-G-binding_C"/>
</dbReference>
<dbReference type="EMBL" id="JAVDTR010000021">
    <property type="protein sequence ID" value="MDR6726950.1"/>
    <property type="molecule type" value="Genomic_DNA"/>
</dbReference>
<dbReference type="CDD" id="cd16342">
    <property type="entry name" value="FusC_FusB"/>
    <property type="match status" value="1"/>
</dbReference>
<dbReference type="RefSeq" id="WP_310145549.1">
    <property type="nucleotide sequence ID" value="NZ_JAVDTR010000021.1"/>
</dbReference>
<reference evidence="3" key="1">
    <citation type="submission" date="2023-07" db="EMBL/GenBank/DDBJ databases">
        <title>Sorghum-associated microbial communities from plants grown in Nebraska, USA.</title>
        <authorList>
            <person name="Schachtman D."/>
        </authorList>
    </citation>
    <scope>NUCLEOTIDE SEQUENCE</scope>
    <source>
        <strain evidence="3">BE80</strain>
    </source>
</reference>
<evidence type="ECO:0000259" key="1">
    <source>
        <dbReference type="Pfam" id="PF07299"/>
    </source>
</evidence>
<evidence type="ECO:0000313" key="3">
    <source>
        <dbReference type="EMBL" id="MDR6726950.1"/>
    </source>
</evidence>
<proteinExistence type="predicted"/>